<feature type="compositionally biased region" description="Polar residues" evidence="1">
    <location>
        <begin position="315"/>
        <end position="324"/>
    </location>
</feature>
<accession>A0A8X8WB48</accession>
<feature type="compositionally biased region" description="Basic and acidic residues" evidence="1">
    <location>
        <begin position="165"/>
        <end position="177"/>
    </location>
</feature>
<evidence type="ECO:0000313" key="2">
    <source>
        <dbReference type="EMBL" id="KAG6391355.1"/>
    </source>
</evidence>
<feature type="compositionally biased region" description="Basic and acidic residues" evidence="1">
    <location>
        <begin position="1"/>
        <end position="16"/>
    </location>
</feature>
<organism evidence="2">
    <name type="scientific">Salvia splendens</name>
    <name type="common">Scarlet sage</name>
    <dbReference type="NCBI Taxonomy" id="180675"/>
    <lineage>
        <taxon>Eukaryota</taxon>
        <taxon>Viridiplantae</taxon>
        <taxon>Streptophyta</taxon>
        <taxon>Embryophyta</taxon>
        <taxon>Tracheophyta</taxon>
        <taxon>Spermatophyta</taxon>
        <taxon>Magnoliopsida</taxon>
        <taxon>eudicotyledons</taxon>
        <taxon>Gunneridae</taxon>
        <taxon>Pentapetalae</taxon>
        <taxon>asterids</taxon>
        <taxon>lamiids</taxon>
        <taxon>Lamiales</taxon>
        <taxon>Lamiaceae</taxon>
        <taxon>Nepetoideae</taxon>
        <taxon>Mentheae</taxon>
        <taxon>Salviinae</taxon>
        <taxon>Salvia</taxon>
        <taxon>Salvia subgen. Calosphace</taxon>
        <taxon>core Calosphace</taxon>
    </lineage>
</organism>
<dbReference type="EMBL" id="PNBA02000019">
    <property type="protein sequence ID" value="KAG6391355.1"/>
    <property type="molecule type" value="Genomic_DNA"/>
</dbReference>
<feature type="compositionally biased region" description="Basic and acidic residues" evidence="1">
    <location>
        <begin position="208"/>
        <end position="218"/>
    </location>
</feature>
<feature type="region of interest" description="Disordered" evidence="1">
    <location>
        <begin position="1"/>
        <end position="363"/>
    </location>
</feature>
<gene>
    <name evidence="2" type="ORF">SASPL_149109</name>
</gene>
<evidence type="ECO:0008006" key="4">
    <source>
        <dbReference type="Google" id="ProtNLM"/>
    </source>
</evidence>
<evidence type="ECO:0000313" key="3">
    <source>
        <dbReference type="Proteomes" id="UP000298416"/>
    </source>
</evidence>
<sequence length="383" mass="40795">MSTRKKDVSDVREKRTSPSTSHLKSTSKTISTSEKATPNYLKPTLSSSLSSGEARRRSFDKAPSPARTTKTRGVSPSSTRTTKTRGVSPSPTRTTKTRGVSPSPTRTMKTRGVSPSPTRTTKTRGVSPSPTRTMKTRGVSSTPKSRSSSISGKTGAGRAVASAKSDGRLKGTREAGKQHLYARAVGTLKKSASVASKSKKAETATALRKKDSSDHEESPIVGDEEDAGMPDQELDSSNEQTQGEIDDTVSEQSDASIGEAVSPAICEESDDNVPKHESPTLLGQDDADAVNDADAGKAESPVSSEQRVECPADSEQASGNSSQQKEVEVVAEDGEAAPRLSQEKKDTALSNNVTEEMKREQRRDKFRALAGAFETAIARQEHK</sequence>
<feature type="compositionally biased region" description="Low complexity" evidence="1">
    <location>
        <begin position="17"/>
        <end position="37"/>
    </location>
</feature>
<reference evidence="2" key="1">
    <citation type="submission" date="2018-01" db="EMBL/GenBank/DDBJ databases">
        <authorList>
            <person name="Mao J.F."/>
        </authorList>
    </citation>
    <scope>NUCLEOTIDE SEQUENCE</scope>
    <source>
        <strain evidence="2">Huo1</strain>
        <tissue evidence="2">Leaf</tissue>
    </source>
</reference>
<protein>
    <recommendedName>
        <fullName evidence="4">Calmodulin-binding domain-containing protein</fullName>
    </recommendedName>
</protein>
<feature type="compositionally biased region" description="Acidic residues" evidence="1">
    <location>
        <begin position="222"/>
        <end position="236"/>
    </location>
</feature>
<keyword evidence="3" id="KW-1185">Reference proteome</keyword>
<feature type="compositionally biased region" description="Low complexity" evidence="1">
    <location>
        <begin position="140"/>
        <end position="151"/>
    </location>
</feature>
<name>A0A8X8WB48_SALSN</name>
<proteinExistence type="predicted"/>
<dbReference type="AlphaFoldDB" id="A0A8X8WB48"/>
<comment type="caution">
    <text evidence="2">The sequence shown here is derived from an EMBL/GenBank/DDBJ whole genome shotgun (WGS) entry which is preliminary data.</text>
</comment>
<feature type="compositionally biased region" description="Polar residues" evidence="1">
    <location>
        <begin position="66"/>
        <end position="133"/>
    </location>
</feature>
<reference evidence="2" key="2">
    <citation type="submission" date="2020-08" db="EMBL/GenBank/DDBJ databases">
        <title>Plant Genome Project.</title>
        <authorList>
            <person name="Zhang R.-G."/>
        </authorList>
    </citation>
    <scope>NUCLEOTIDE SEQUENCE</scope>
    <source>
        <strain evidence="2">Huo1</strain>
        <tissue evidence="2">Leaf</tissue>
    </source>
</reference>
<dbReference type="Proteomes" id="UP000298416">
    <property type="component" value="Unassembled WGS sequence"/>
</dbReference>
<evidence type="ECO:0000256" key="1">
    <source>
        <dbReference type="SAM" id="MobiDB-lite"/>
    </source>
</evidence>